<protein>
    <recommendedName>
        <fullName evidence="4">Oligosaccharide repeat unit polymerase</fullName>
    </recommendedName>
</protein>
<feature type="transmembrane region" description="Helical" evidence="1">
    <location>
        <begin position="406"/>
        <end position="425"/>
    </location>
</feature>
<feature type="transmembrane region" description="Helical" evidence="1">
    <location>
        <begin position="383"/>
        <end position="400"/>
    </location>
</feature>
<name>A0A413UDC5_9FIRM</name>
<accession>A0A413UDC5</accession>
<feature type="transmembrane region" description="Helical" evidence="1">
    <location>
        <begin position="135"/>
        <end position="156"/>
    </location>
</feature>
<organism evidence="2 3">
    <name type="scientific">Holdemanella biformis</name>
    <dbReference type="NCBI Taxonomy" id="1735"/>
    <lineage>
        <taxon>Bacteria</taxon>
        <taxon>Bacillati</taxon>
        <taxon>Bacillota</taxon>
        <taxon>Erysipelotrichia</taxon>
        <taxon>Erysipelotrichales</taxon>
        <taxon>Erysipelotrichaceae</taxon>
        <taxon>Holdemanella</taxon>
    </lineage>
</organism>
<gene>
    <name evidence="2" type="ORF">DW907_05125</name>
</gene>
<feature type="transmembrane region" description="Helical" evidence="1">
    <location>
        <begin position="163"/>
        <end position="181"/>
    </location>
</feature>
<dbReference type="AlphaFoldDB" id="A0A413UDC5"/>
<evidence type="ECO:0000313" key="2">
    <source>
        <dbReference type="EMBL" id="RHB07219.1"/>
    </source>
</evidence>
<dbReference type="RefSeq" id="WP_118011165.1">
    <property type="nucleotide sequence ID" value="NZ_QSGD01000014.1"/>
</dbReference>
<feature type="transmembrane region" description="Helical" evidence="1">
    <location>
        <begin position="42"/>
        <end position="63"/>
    </location>
</feature>
<keyword evidence="1" id="KW-1133">Transmembrane helix</keyword>
<feature type="transmembrane region" description="Helical" evidence="1">
    <location>
        <begin position="84"/>
        <end position="106"/>
    </location>
</feature>
<evidence type="ECO:0000313" key="3">
    <source>
        <dbReference type="Proteomes" id="UP000285288"/>
    </source>
</evidence>
<feature type="transmembrane region" description="Helical" evidence="1">
    <location>
        <begin position="349"/>
        <end position="371"/>
    </location>
</feature>
<comment type="caution">
    <text evidence="2">The sequence shown here is derived from an EMBL/GenBank/DDBJ whole genome shotgun (WGS) entry which is preliminary data.</text>
</comment>
<keyword evidence="1" id="KW-0812">Transmembrane</keyword>
<feature type="transmembrane region" description="Helical" evidence="1">
    <location>
        <begin position="187"/>
        <end position="205"/>
    </location>
</feature>
<sequence>MKIIYEKKSYKWLPFKYLSIYILVLLFLSICGPIKFEYEPLSLVLMVIYILAFLLFTWIGMSSTCMYTPPCFAKNIQEIKLLKVLKFLIVITLPIKVMLVISSIRIMGMPSVTNFFATLATVYTDMHNAESFTNLYRQIDTFCTVIFYFSTFAGLFWRKKLSVIFRTIIFANVILDLFYQLCFIGTQRSIITVAVLLLTLFLTSAITKNYQIDKKKLLKIVIVIVMLLIVFLNILSARQSLWNTGGAYYAPNDNFNYESLWLIWCRTDKLKYNVCNLLSYFTQGFYGLTLSFQMPFQWTGMLGSVRGLNSIISQIFSFIPDMGDCTYPVRAGIQFHHDGYAYWYTTFPWLASDLTFFGALIYMGIVGRFFMRCWIQTVRYNNPIAFSVLVLLIIQYIFIIANNQLFVQRGESLATVILIIVYYIFAKKFNFDKTNQENS</sequence>
<proteinExistence type="predicted"/>
<feature type="transmembrane region" description="Helical" evidence="1">
    <location>
        <begin position="12"/>
        <end position="36"/>
    </location>
</feature>
<keyword evidence="1" id="KW-0472">Membrane</keyword>
<reference evidence="2 3" key="1">
    <citation type="submission" date="2018-08" db="EMBL/GenBank/DDBJ databases">
        <title>A genome reference for cultivated species of the human gut microbiota.</title>
        <authorList>
            <person name="Zou Y."/>
            <person name="Xue W."/>
            <person name="Luo G."/>
        </authorList>
    </citation>
    <scope>NUCLEOTIDE SEQUENCE [LARGE SCALE GENOMIC DNA]</scope>
    <source>
        <strain evidence="2 3">AM42-13AC</strain>
    </source>
</reference>
<evidence type="ECO:0000256" key="1">
    <source>
        <dbReference type="SAM" id="Phobius"/>
    </source>
</evidence>
<evidence type="ECO:0008006" key="4">
    <source>
        <dbReference type="Google" id="ProtNLM"/>
    </source>
</evidence>
<dbReference type="EMBL" id="QSGD01000014">
    <property type="protein sequence ID" value="RHB07219.1"/>
    <property type="molecule type" value="Genomic_DNA"/>
</dbReference>
<dbReference type="Proteomes" id="UP000285288">
    <property type="component" value="Unassembled WGS sequence"/>
</dbReference>
<feature type="transmembrane region" description="Helical" evidence="1">
    <location>
        <begin position="217"/>
        <end position="235"/>
    </location>
</feature>